<dbReference type="AlphaFoldDB" id="A0A1F5PY69"/>
<evidence type="ECO:0000313" key="1">
    <source>
        <dbReference type="EMBL" id="OGE94530.1"/>
    </source>
</evidence>
<name>A0A1F5PY69_9BACT</name>
<accession>A0A1F5PY69</accession>
<gene>
    <name evidence="1" type="ORF">A3B10_00885</name>
</gene>
<dbReference type="STRING" id="1817841.A3B10_00885"/>
<sequence>MEEQRRVNNEEGDKSKEMLHEEIIKKGQELANLWTDFEMTTSTLQAYGVSGFRVKELMEDIGRYGIKGGAIVHQQRGVDKAQKKLEGGDYLGSREELGKAYRGFVRNEKIPVIQEFINSLSAWDPRSGVEIDTEPVGEFISSLRDGLKEISVDFAGGTGIGSVMRGRDAAGDQKNPEIRKTIDSLIGLYKAMSDKVGEIKLLAMRIKRTK</sequence>
<proteinExistence type="predicted"/>
<protein>
    <submittedName>
        <fullName evidence="1">Uncharacterized protein</fullName>
    </submittedName>
</protein>
<dbReference type="EMBL" id="MFFB01000014">
    <property type="protein sequence ID" value="OGE94530.1"/>
    <property type="molecule type" value="Genomic_DNA"/>
</dbReference>
<dbReference type="Proteomes" id="UP000177281">
    <property type="component" value="Unassembled WGS sequence"/>
</dbReference>
<organism evidence="1 2">
    <name type="scientific">Candidatus Doudnabacteria bacterium RIFCSPLOWO2_01_FULL_44_21</name>
    <dbReference type="NCBI Taxonomy" id="1817841"/>
    <lineage>
        <taxon>Bacteria</taxon>
        <taxon>Candidatus Doudnaibacteriota</taxon>
    </lineage>
</organism>
<comment type="caution">
    <text evidence="1">The sequence shown here is derived from an EMBL/GenBank/DDBJ whole genome shotgun (WGS) entry which is preliminary data.</text>
</comment>
<reference evidence="1 2" key="1">
    <citation type="journal article" date="2016" name="Nat. Commun.">
        <title>Thousands of microbial genomes shed light on interconnected biogeochemical processes in an aquifer system.</title>
        <authorList>
            <person name="Anantharaman K."/>
            <person name="Brown C.T."/>
            <person name="Hug L.A."/>
            <person name="Sharon I."/>
            <person name="Castelle C.J."/>
            <person name="Probst A.J."/>
            <person name="Thomas B.C."/>
            <person name="Singh A."/>
            <person name="Wilkins M.J."/>
            <person name="Karaoz U."/>
            <person name="Brodie E.L."/>
            <person name="Williams K.H."/>
            <person name="Hubbard S.S."/>
            <person name="Banfield J.F."/>
        </authorList>
    </citation>
    <scope>NUCLEOTIDE SEQUENCE [LARGE SCALE GENOMIC DNA]</scope>
</reference>
<evidence type="ECO:0000313" key="2">
    <source>
        <dbReference type="Proteomes" id="UP000177281"/>
    </source>
</evidence>